<dbReference type="PANTHER" id="PTHR10724:SF7">
    <property type="entry name" value="SMALL RIBOSOMAL SUBUNIT PROTEIN BS1C"/>
    <property type="match status" value="1"/>
</dbReference>
<dbReference type="PANTHER" id="PTHR10724">
    <property type="entry name" value="30S RIBOSOMAL PROTEIN S1"/>
    <property type="match status" value="1"/>
</dbReference>
<dbReference type="GO" id="GO:0003735">
    <property type="term" value="F:structural constituent of ribosome"/>
    <property type="evidence" value="ECO:0007669"/>
    <property type="project" value="TreeGrafter"/>
</dbReference>
<evidence type="ECO:0000259" key="5">
    <source>
        <dbReference type="PROSITE" id="PS50126"/>
    </source>
</evidence>
<feature type="domain" description="S1 motif" evidence="5">
    <location>
        <begin position="108"/>
        <end position="184"/>
    </location>
</feature>
<dbReference type="AlphaFoldDB" id="A0A0U9HR38"/>
<dbReference type="SMART" id="SM00316">
    <property type="entry name" value="S1"/>
    <property type="match status" value="6"/>
</dbReference>
<evidence type="ECO:0000256" key="1">
    <source>
        <dbReference type="ARBA" id="ARBA00006767"/>
    </source>
</evidence>
<protein>
    <submittedName>
        <fullName evidence="6">Small subunit ribosomal protein S1</fullName>
    </submittedName>
</protein>
<dbReference type="SUPFAM" id="SSF50249">
    <property type="entry name" value="Nucleic acid-binding proteins"/>
    <property type="match status" value="6"/>
</dbReference>
<dbReference type="Proteomes" id="UP000054976">
    <property type="component" value="Unassembled WGS sequence"/>
</dbReference>
<dbReference type="FunFam" id="2.40.50.140:FF:000103">
    <property type="entry name" value="protein RRP5 homolog"/>
    <property type="match status" value="1"/>
</dbReference>
<evidence type="ECO:0000313" key="6">
    <source>
        <dbReference type="EMBL" id="GAQ94186.1"/>
    </source>
</evidence>
<dbReference type="Pfam" id="PF00575">
    <property type="entry name" value="S1"/>
    <property type="match status" value="6"/>
</dbReference>
<feature type="domain" description="S1 motif" evidence="5">
    <location>
        <begin position="464"/>
        <end position="527"/>
    </location>
</feature>
<organism evidence="6 7">
    <name type="scientific">Thermodesulfovibrio aggregans</name>
    <dbReference type="NCBI Taxonomy" id="86166"/>
    <lineage>
        <taxon>Bacteria</taxon>
        <taxon>Pseudomonadati</taxon>
        <taxon>Nitrospirota</taxon>
        <taxon>Thermodesulfovibrionia</taxon>
        <taxon>Thermodesulfovibrionales</taxon>
        <taxon>Thermodesulfovibrionaceae</taxon>
        <taxon>Thermodesulfovibrio</taxon>
    </lineage>
</organism>
<feature type="domain" description="S1 motif" evidence="5">
    <location>
        <begin position="290"/>
        <end position="359"/>
    </location>
</feature>
<comment type="similarity">
    <text evidence="1">Belongs to the bacterial ribosomal protein bS1 family.</text>
</comment>
<feature type="domain" description="S1 motif" evidence="5">
    <location>
        <begin position="376"/>
        <end position="446"/>
    </location>
</feature>
<reference evidence="7" key="1">
    <citation type="submission" date="2016-01" db="EMBL/GenBank/DDBJ databases">
        <title>Draft genome sequence of Thermodesulfovibrio aggregans strain TGE-P1.</title>
        <authorList>
            <person name="Sekiguchi Y."/>
            <person name="Ohashi A."/>
            <person name="Matsuura N."/>
            <person name="Tourlousse M.D."/>
        </authorList>
    </citation>
    <scope>NUCLEOTIDE SEQUENCE [LARGE SCALE GENOMIC DNA]</scope>
    <source>
        <strain evidence="7">TGE-P1</strain>
    </source>
</reference>
<name>A0A0U9HR38_9BACT</name>
<keyword evidence="7" id="KW-1185">Reference proteome</keyword>
<dbReference type="NCBIfam" id="NF004952">
    <property type="entry name" value="PRK06299.1-2"/>
    <property type="match status" value="1"/>
</dbReference>
<dbReference type="CDD" id="cd05688">
    <property type="entry name" value="S1_RPS1_repeat_ec3"/>
    <property type="match status" value="1"/>
</dbReference>
<dbReference type="PROSITE" id="PS50126">
    <property type="entry name" value="S1"/>
    <property type="match status" value="6"/>
</dbReference>
<gene>
    <name evidence="6" type="ORF">TAGGR_1365</name>
</gene>
<evidence type="ECO:0000256" key="3">
    <source>
        <dbReference type="ARBA" id="ARBA00023274"/>
    </source>
</evidence>
<dbReference type="CDD" id="cd05687">
    <property type="entry name" value="S1_RPS1_repeat_ec1_hs1"/>
    <property type="match status" value="1"/>
</dbReference>
<dbReference type="OrthoDB" id="9804077at2"/>
<dbReference type="PRINTS" id="PR00681">
    <property type="entry name" value="RIBOSOMALS1"/>
</dbReference>
<evidence type="ECO:0000313" key="7">
    <source>
        <dbReference type="Proteomes" id="UP000054976"/>
    </source>
</evidence>
<dbReference type="CDD" id="cd04465">
    <property type="entry name" value="S1_RPS1_repeat_ec2_hs2"/>
    <property type="match status" value="1"/>
</dbReference>
<feature type="domain" description="S1 motif" evidence="5">
    <location>
        <begin position="205"/>
        <end position="273"/>
    </location>
</feature>
<comment type="caution">
    <text evidence="6">The sequence shown here is derived from an EMBL/GenBank/DDBJ whole genome shotgun (WGS) entry which is preliminary data.</text>
</comment>
<accession>A0A0U9HR38</accession>
<proteinExistence type="inferred from homology"/>
<dbReference type="Gene3D" id="2.40.50.140">
    <property type="entry name" value="Nucleic acid-binding proteins"/>
    <property type="match status" value="5"/>
</dbReference>
<dbReference type="STRING" id="86166.TAGGR_1365"/>
<dbReference type="GO" id="GO:0003729">
    <property type="term" value="F:mRNA binding"/>
    <property type="evidence" value="ECO:0007669"/>
    <property type="project" value="TreeGrafter"/>
</dbReference>
<evidence type="ECO:0000256" key="4">
    <source>
        <dbReference type="ARBA" id="ARBA00025604"/>
    </source>
</evidence>
<dbReference type="InterPro" id="IPR035104">
    <property type="entry name" value="Ribosomal_protein_S1-like"/>
</dbReference>
<keyword evidence="3" id="KW-0687">Ribonucleoprotein</keyword>
<feature type="domain" description="S1 motif" evidence="5">
    <location>
        <begin position="25"/>
        <end position="90"/>
    </location>
</feature>
<keyword evidence="2 6" id="KW-0689">Ribosomal protein</keyword>
<dbReference type="GO" id="GO:0006412">
    <property type="term" value="P:translation"/>
    <property type="evidence" value="ECO:0007669"/>
    <property type="project" value="TreeGrafter"/>
</dbReference>
<dbReference type="InterPro" id="IPR012340">
    <property type="entry name" value="NA-bd_OB-fold"/>
</dbReference>
<dbReference type="EMBL" id="BCNO01000001">
    <property type="protein sequence ID" value="GAQ94186.1"/>
    <property type="molecule type" value="Genomic_DNA"/>
</dbReference>
<comment type="function">
    <text evidence="4">Binds mRNA; thus facilitating recognition of the initiation point. It is needed to translate mRNA with a short Shine-Dalgarno (SD) purine-rich sequence.</text>
</comment>
<evidence type="ECO:0000256" key="2">
    <source>
        <dbReference type="ARBA" id="ARBA00022980"/>
    </source>
</evidence>
<sequence length="534" mass="61043">MQSEISEKQELESLYEGALAHVEKGEIIKGKIMGVRDDGVIVDVGYKFEGIIPHNEFSEDELSNIKEGEEIEVFIEKIDDTQGMIVLSKDRALKIRGWEFLMDAYEKGIPVEVKITGKTKGGVTARFYGINGFIPASLLDLKKSSNLDEYTGKTFKVKIEKIEPPKNLYGPWRNLKTTVIFSRKAYLQEEREKIKKELSEKIKEGLKVKGIVKNITNYGVFVDLGGIDGFLHISDISWGKVKHPSQYFEVGKEYEFIVLKADLEAEKITLGYKQKKPDPWENIDKRYQPGMKVRGKVTRIEDFGLFVELEEGVEGLVHTSELDWVSPKHPTYYAEVDEWINVKILDIDKENRKISLSLRELKPKPWEVVARKYKVGDKVTGKVKTITDFGVFVRLPEGVDGLIHISDISWTKHVDHPSQFFKKGQKVEAVILNLEPDKEKLSLGIKQLVEDPWIREIPEKIRVGEVYNAKVIKRTEHGLFVDIEGIVEGLVYNSEIDKNKPVKEGDEVKVLVVKVDKDKRKIGLSMKKLSENEE</sequence>
<dbReference type="RefSeq" id="WP_059175658.1">
    <property type="nucleotide sequence ID" value="NZ_BCNO01000001.1"/>
</dbReference>
<dbReference type="InterPro" id="IPR050437">
    <property type="entry name" value="Ribos_protein_bS1-like"/>
</dbReference>
<dbReference type="GO" id="GO:0022627">
    <property type="term" value="C:cytosolic small ribosomal subunit"/>
    <property type="evidence" value="ECO:0007669"/>
    <property type="project" value="TreeGrafter"/>
</dbReference>
<dbReference type="InterPro" id="IPR003029">
    <property type="entry name" value="S1_domain"/>
</dbReference>